<dbReference type="InterPro" id="IPR012724">
    <property type="entry name" value="DnaJ"/>
</dbReference>
<feature type="domain" description="J" evidence="8">
    <location>
        <begin position="80"/>
        <end position="144"/>
    </location>
</feature>
<dbReference type="PANTHER" id="PTHR43096:SF26">
    <property type="entry name" value="CR-TYPE DOMAIN-CONTAINING PROTEIN"/>
    <property type="match status" value="1"/>
</dbReference>
<comment type="caution">
    <text evidence="10">The sequence shown here is derived from an EMBL/GenBank/DDBJ whole genome shotgun (WGS) entry which is preliminary data.</text>
</comment>
<dbReference type="CDD" id="cd10747">
    <property type="entry name" value="DnaJ_C"/>
    <property type="match status" value="1"/>
</dbReference>
<feature type="domain" description="CR-type" evidence="9">
    <location>
        <begin position="216"/>
        <end position="298"/>
    </location>
</feature>
<evidence type="ECO:0000256" key="3">
    <source>
        <dbReference type="ARBA" id="ARBA00022771"/>
    </source>
</evidence>
<keyword evidence="1 6" id="KW-0479">Metal-binding</keyword>
<evidence type="ECO:0000313" key="10">
    <source>
        <dbReference type="EMBL" id="KAL3835393.1"/>
    </source>
</evidence>
<evidence type="ECO:0000256" key="5">
    <source>
        <dbReference type="ARBA" id="ARBA00023186"/>
    </source>
</evidence>
<dbReference type="Gene3D" id="2.60.260.20">
    <property type="entry name" value="Urease metallochaperone UreE, N-terminal domain"/>
    <property type="match status" value="2"/>
</dbReference>
<dbReference type="SUPFAM" id="SSF46565">
    <property type="entry name" value="Chaperone J-domain"/>
    <property type="match status" value="1"/>
</dbReference>
<keyword evidence="11" id="KW-1185">Reference proteome</keyword>
<reference evidence="10 11" key="1">
    <citation type="submission" date="2024-12" db="EMBL/GenBank/DDBJ databases">
        <title>The unique morphological basis and parallel evolutionary history of personate flowers in Penstemon.</title>
        <authorList>
            <person name="Depatie T.H."/>
            <person name="Wessinger C.A."/>
        </authorList>
    </citation>
    <scope>NUCLEOTIDE SEQUENCE [LARGE SCALE GENOMIC DNA]</scope>
    <source>
        <strain evidence="10">WTNN_2</strain>
        <tissue evidence="10">Leaf</tissue>
    </source>
</reference>
<dbReference type="PROSITE" id="PS00636">
    <property type="entry name" value="DNAJ_1"/>
    <property type="match status" value="1"/>
</dbReference>
<dbReference type="InterPro" id="IPR001623">
    <property type="entry name" value="DnaJ_domain"/>
</dbReference>
<evidence type="ECO:0008006" key="12">
    <source>
        <dbReference type="Google" id="ProtNLM"/>
    </source>
</evidence>
<dbReference type="GO" id="GO:0008270">
    <property type="term" value="F:zinc ion binding"/>
    <property type="evidence" value="ECO:0007669"/>
    <property type="project" value="UniProtKB-KW"/>
</dbReference>
<dbReference type="SUPFAM" id="SSF49493">
    <property type="entry name" value="HSP40/DnaJ peptide-binding domain"/>
    <property type="match status" value="2"/>
</dbReference>
<keyword evidence="3 6" id="KW-0863">Zinc-finger</keyword>
<dbReference type="InterPro" id="IPR002939">
    <property type="entry name" value="DnaJ_C"/>
</dbReference>
<evidence type="ECO:0000259" key="9">
    <source>
        <dbReference type="PROSITE" id="PS51188"/>
    </source>
</evidence>
<gene>
    <name evidence="10" type="ORF">ACJIZ3_010129</name>
</gene>
<dbReference type="Pfam" id="PF00226">
    <property type="entry name" value="DnaJ"/>
    <property type="match status" value="1"/>
</dbReference>
<dbReference type="AlphaFoldDB" id="A0ABD3TGA8"/>
<dbReference type="InterPro" id="IPR018253">
    <property type="entry name" value="DnaJ_domain_CS"/>
</dbReference>
<dbReference type="HAMAP" id="MF_01152">
    <property type="entry name" value="DnaJ"/>
    <property type="match status" value="1"/>
</dbReference>
<keyword evidence="7" id="KW-0812">Transmembrane</keyword>
<proteinExistence type="inferred from homology"/>
<dbReference type="FunFam" id="2.60.260.20:FF:000005">
    <property type="entry name" value="Chaperone protein dnaJ 1, mitochondrial"/>
    <property type="match status" value="1"/>
</dbReference>
<evidence type="ECO:0000256" key="4">
    <source>
        <dbReference type="ARBA" id="ARBA00022833"/>
    </source>
</evidence>
<dbReference type="SUPFAM" id="SSF57938">
    <property type="entry name" value="DnaJ/Hsp40 cysteine-rich domain"/>
    <property type="match status" value="1"/>
</dbReference>
<protein>
    <recommendedName>
        <fullName evidence="12">Chaperone protein DnaJ</fullName>
    </recommendedName>
</protein>
<evidence type="ECO:0000256" key="7">
    <source>
        <dbReference type="SAM" id="Phobius"/>
    </source>
</evidence>
<dbReference type="PANTHER" id="PTHR43096">
    <property type="entry name" value="DNAJ HOMOLOG 1, MITOCHONDRIAL-RELATED"/>
    <property type="match status" value="1"/>
</dbReference>
<sequence length="552" mass="61682">MQLSQSPNSHTLKLNPINPNFIFCNSSCSSPKFKTLGFSGRKFPTFKTTFKVPYTKYFNYTGRRRFAPFIVAAKSSSSSDYYSVLNVSRNATLQEIKAAYRSLARKFHPDMNKGPGSEEKFKEIGAAYEVLSDREKRSLYDRFGEEGLRGEFDASTAGPRGVDPFEIFAEYFGESNNFFGGDGQTRGFNFNFRKKGSQNLDIRYDLYLSFEESIFGGQHDIEVPCSETCDDCGGTGAKSSDCLKMCTGCGGSGGVVKTQKTPFGLISQVTTCSKCGGDGKIITDRCRRCNGRGQVQTKRSITVVVPAGIDDGSTMKVRGDGSLDKKRLFWYLEAPSLISSPIPKPRTEKQGIRRDGMNLYSKVDVDYTEAILGTSKKVDTVEGLKDLRIPPGVQPGRKLKLPYMGVPNINKPSTRGDHYFTVEVQIPKSVSDAERALVEKLASLRKTEGYAQGSQEKDNMDHTSSYKDQSETHWLKSIKDFLWYITLLLLKRKQPGERFASISIDNSALWNYKKPQPNLASMVAVSTIFVWSITAIFLSKSGWSKLWQQKNR</sequence>
<dbReference type="Proteomes" id="UP001634393">
    <property type="component" value="Unassembled WGS sequence"/>
</dbReference>
<evidence type="ECO:0000256" key="6">
    <source>
        <dbReference type="PROSITE-ProRule" id="PRU00546"/>
    </source>
</evidence>
<dbReference type="FunFam" id="2.10.230.10:FF:000002">
    <property type="entry name" value="Molecular chaperone DnaJ"/>
    <property type="match status" value="1"/>
</dbReference>
<evidence type="ECO:0000256" key="2">
    <source>
        <dbReference type="ARBA" id="ARBA00022737"/>
    </source>
</evidence>
<keyword evidence="5" id="KW-0143">Chaperone</keyword>
<dbReference type="InterPro" id="IPR036410">
    <property type="entry name" value="HSP_DnaJ_Cys-rich_dom_sf"/>
</dbReference>
<dbReference type="Gene3D" id="2.10.230.10">
    <property type="entry name" value="Heat shock protein DnaJ, cysteine-rich domain"/>
    <property type="match status" value="1"/>
</dbReference>
<evidence type="ECO:0000313" key="11">
    <source>
        <dbReference type="Proteomes" id="UP001634393"/>
    </source>
</evidence>
<dbReference type="CDD" id="cd10719">
    <property type="entry name" value="DnaJ_zf"/>
    <property type="match status" value="1"/>
</dbReference>
<evidence type="ECO:0000259" key="8">
    <source>
        <dbReference type="PROSITE" id="PS50076"/>
    </source>
</evidence>
<keyword evidence="7" id="KW-0472">Membrane</keyword>
<dbReference type="SMART" id="SM00271">
    <property type="entry name" value="DnaJ"/>
    <property type="match status" value="1"/>
</dbReference>
<feature type="zinc finger region" description="CR-type" evidence="6">
    <location>
        <begin position="216"/>
        <end position="298"/>
    </location>
</feature>
<dbReference type="Pfam" id="PF00684">
    <property type="entry name" value="DnaJ_CXXCXGXG"/>
    <property type="match status" value="1"/>
</dbReference>
<dbReference type="CDD" id="cd06257">
    <property type="entry name" value="DnaJ"/>
    <property type="match status" value="1"/>
</dbReference>
<feature type="transmembrane region" description="Helical" evidence="7">
    <location>
        <begin position="519"/>
        <end position="538"/>
    </location>
</feature>
<dbReference type="Pfam" id="PF01556">
    <property type="entry name" value="DnaJ_C"/>
    <property type="match status" value="1"/>
</dbReference>
<dbReference type="PRINTS" id="PR00625">
    <property type="entry name" value="JDOMAIN"/>
</dbReference>
<evidence type="ECO:0000256" key="1">
    <source>
        <dbReference type="ARBA" id="ARBA00022723"/>
    </source>
</evidence>
<keyword evidence="2" id="KW-0677">Repeat</keyword>
<dbReference type="InterPro" id="IPR036869">
    <property type="entry name" value="J_dom_sf"/>
</dbReference>
<keyword evidence="7" id="KW-1133">Transmembrane helix</keyword>
<dbReference type="PROSITE" id="PS50076">
    <property type="entry name" value="DNAJ_2"/>
    <property type="match status" value="1"/>
</dbReference>
<dbReference type="PROSITE" id="PS51188">
    <property type="entry name" value="ZF_CR"/>
    <property type="match status" value="1"/>
</dbReference>
<dbReference type="InterPro" id="IPR001305">
    <property type="entry name" value="HSP_DnaJ_Cys-rich_dom"/>
</dbReference>
<keyword evidence="4 6" id="KW-0862">Zinc</keyword>
<organism evidence="10 11">
    <name type="scientific">Penstemon smallii</name>
    <dbReference type="NCBI Taxonomy" id="265156"/>
    <lineage>
        <taxon>Eukaryota</taxon>
        <taxon>Viridiplantae</taxon>
        <taxon>Streptophyta</taxon>
        <taxon>Embryophyta</taxon>
        <taxon>Tracheophyta</taxon>
        <taxon>Spermatophyta</taxon>
        <taxon>Magnoliopsida</taxon>
        <taxon>eudicotyledons</taxon>
        <taxon>Gunneridae</taxon>
        <taxon>Pentapetalae</taxon>
        <taxon>asterids</taxon>
        <taxon>lamiids</taxon>
        <taxon>Lamiales</taxon>
        <taxon>Plantaginaceae</taxon>
        <taxon>Cheloneae</taxon>
        <taxon>Penstemon</taxon>
    </lineage>
</organism>
<dbReference type="EMBL" id="JBJXBP010000004">
    <property type="protein sequence ID" value="KAL3835393.1"/>
    <property type="molecule type" value="Genomic_DNA"/>
</dbReference>
<dbReference type="Gene3D" id="1.10.287.110">
    <property type="entry name" value="DnaJ domain"/>
    <property type="match status" value="1"/>
</dbReference>
<accession>A0ABD3TGA8</accession>
<dbReference type="InterPro" id="IPR008971">
    <property type="entry name" value="HSP40/DnaJ_pept-bd"/>
</dbReference>
<name>A0ABD3TGA8_9LAMI</name>